<keyword evidence="7" id="KW-0798">TonB box</keyword>
<dbReference type="AlphaFoldDB" id="A0A644TNK0"/>
<reference evidence="11" key="1">
    <citation type="submission" date="2019-08" db="EMBL/GenBank/DDBJ databases">
        <authorList>
            <person name="Kucharzyk K."/>
            <person name="Murdoch R.W."/>
            <person name="Higgins S."/>
            <person name="Loffler F."/>
        </authorList>
    </citation>
    <scope>NUCLEOTIDE SEQUENCE</scope>
</reference>
<evidence type="ECO:0000256" key="9">
    <source>
        <dbReference type="ARBA" id="ARBA00023237"/>
    </source>
</evidence>
<proteinExistence type="inferred from homology"/>
<keyword evidence="4" id="KW-0406">Ion transport</keyword>
<dbReference type="EMBL" id="VSSQ01000042">
    <property type="protein sequence ID" value="MPL68555.1"/>
    <property type="molecule type" value="Genomic_DNA"/>
</dbReference>
<dbReference type="InterPro" id="IPR010105">
    <property type="entry name" value="TonB_sidphr_rcpt"/>
</dbReference>
<dbReference type="NCBIfam" id="TIGR01783">
    <property type="entry name" value="TonB-siderophor"/>
    <property type="match status" value="1"/>
</dbReference>
<keyword evidence="4" id="KW-0410">Iron transport</keyword>
<evidence type="ECO:0000256" key="8">
    <source>
        <dbReference type="ARBA" id="ARBA00023136"/>
    </source>
</evidence>
<sequence length="785" mass="87260">MKFSKHTLVASSLAFVFGVNLCADEVYTIQNKTLKEALEIISKKSNLSYIANDEILERKYINNIQNIEGTQQALDKILEGTGLKAVIQNEAIVIVKEKVEGKGTVLEAISVNDSYKRGSVESGYLVEETSDIGPWKGKSLQDTPLAINVMTSELFENLQATSTDAIYNINPTIQMARNQSQNNNGFAMLRGFSTNTAAFDGIKRERGQFTHNTNPEEYEKIETITGLSGFLYGSSSIGGIMNYIPKRPTLKPEHSITVGNGGGKNGYYSHVDLGGPLTENGKLGYRLNAVSQDNDTHVEHQSVERKLVNLALDYRVTDNLLIQGTVSDSDYRLDGRQPYWYLAKGAKRPSASSIDSNKLWGQKWTYNDGEVRRYSTNVLWNINDNIAFRSAYMNEKMTRDGIFSSNTIQADGTYTQVTTNSAGADQDFYGYGAYAFVDFDFDTASINHQLTMGMQTSDSYRNTLNTNDTNSKITLTGLNFNSPVYVSSPVVSPVVSKTTKSLHSTSKNFTIGDSIQLNPQWALIVGATHVQLKYQDTDYKKSELTPSVSLVYKPIENLSLYSSYMEGLELGGIAADTYGGYNVVNARKAMDPLMSEQIEVGAKLTLGDTLLTVAIFEIDKGLEYYDVTDITKPTYVQDGRQVHKGIEFTATGKITDNLTAITGITLLDPKTKENKNNPLLEGKRPQDVADKFAKLYLEYSPFDTMDLAFNSGINYTGSFYGDNLNTDKIPSYTLVDFGARYTTKATTYPLTFRVNVNNAFDRDYWINSNYLGDKRTIHASVQMKF</sequence>
<evidence type="ECO:0000256" key="1">
    <source>
        <dbReference type="ARBA" id="ARBA00004571"/>
    </source>
</evidence>
<dbReference type="InterPro" id="IPR000531">
    <property type="entry name" value="Beta-barrel_TonB"/>
</dbReference>
<keyword evidence="5" id="KW-0812">Transmembrane</keyword>
<comment type="caution">
    <text evidence="11">The sequence shown here is derived from an EMBL/GenBank/DDBJ whole genome shotgun (WGS) entry which is preliminary data.</text>
</comment>
<dbReference type="GO" id="GO:0009279">
    <property type="term" value="C:cell outer membrane"/>
    <property type="evidence" value="ECO:0007669"/>
    <property type="project" value="UniProtKB-SubCell"/>
</dbReference>
<dbReference type="InterPro" id="IPR039426">
    <property type="entry name" value="TonB-dep_rcpt-like"/>
</dbReference>
<evidence type="ECO:0000256" key="7">
    <source>
        <dbReference type="ARBA" id="ARBA00023077"/>
    </source>
</evidence>
<dbReference type="SUPFAM" id="SSF56935">
    <property type="entry name" value="Porins"/>
    <property type="match status" value="1"/>
</dbReference>
<dbReference type="InterPro" id="IPR037066">
    <property type="entry name" value="Plug_dom_sf"/>
</dbReference>
<dbReference type="SMART" id="SM00965">
    <property type="entry name" value="STN"/>
    <property type="match status" value="1"/>
</dbReference>
<keyword evidence="11" id="KW-0675">Receptor</keyword>
<dbReference type="Pfam" id="PF07715">
    <property type="entry name" value="Plug"/>
    <property type="match status" value="1"/>
</dbReference>
<dbReference type="InterPro" id="IPR012910">
    <property type="entry name" value="Plug_dom"/>
</dbReference>
<evidence type="ECO:0000256" key="5">
    <source>
        <dbReference type="ARBA" id="ARBA00022692"/>
    </source>
</evidence>
<evidence type="ECO:0000256" key="4">
    <source>
        <dbReference type="ARBA" id="ARBA00022496"/>
    </source>
</evidence>
<dbReference type="GO" id="GO:0038023">
    <property type="term" value="F:signaling receptor activity"/>
    <property type="evidence" value="ECO:0007669"/>
    <property type="project" value="InterPro"/>
</dbReference>
<dbReference type="GO" id="GO:0015891">
    <property type="term" value="P:siderophore transport"/>
    <property type="evidence" value="ECO:0007669"/>
    <property type="project" value="InterPro"/>
</dbReference>
<accession>A0A644TNK0</accession>
<dbReference type="Pfam" id="PF00593">
    <property type="entry name" value="TonB_dep_Rec_b-barrel"/>
    <property type="match status" value="1"/>
</dbReference>
<dbReference type="GO" id="GO:0015344">
    <property type="term" value="F:siderophore uptake transmembrane transporter activity"/>
    <property type="evidence" value="ECO:0007669"/>
    <property type="project" value="TreeGrafter"/>
</dbReference>
<dbReference type="PANTHER" id="PTHR32552">
    <property type="entry name" value="FERRICHROME IRON RECEPTOR-RELATED"/>
    <property type="match status" value="1"/>
</dbReference>
<comment type="similarity">
    <text evidence="2">Belongs to the TonB-dependent receptor family.</text>
</comment>
<evidence type="ECO:0000259" key="10">
    <source>
        <dbReference type="SMART" id="SM00965"/>
    </source>
</evidence>
<dbReference type="PROSITE" id="PS52016">
    <property type="entry name" value="TONB_DEPENDENT_REC_3"/>
    <property type="match status" value="1"/>
</dbReference>
<dbReference type="InterPro" id="IPR036942">
    <property type="entry name" value="Beta-barrel_TonB_sf"/>
</dbReference>
<dbReference type="Gene3D" id="3.55.50.30">
    <property type="match status" value="1"/>
</dbReference>
<dbReference type="CDD" id="cd01347">
    <property type="entry name" value="ligand_gated_channel"/>
    <property type="match status" value="1"/>
</dbReference>
<evidence type="ECO:0000256" key="3">
    <source>
        <dbReference type="ARBA" id="ARBA00022448"/>
    </source>
</evidence>
<protein>
    <submittedName>
        <fullName evidence="11">Ferric-anguibactin receptor FatA</fullName>
    </submittedName>
</protein>
<evidence type="ECO:0000256" key="6">
    <source>
        <dbReference type="ARBA" id="ARBA00023004"/>
    </source>
</evidence>
<name>A0A644TNK0_9ZZZZ</name>
<keyword evidence="6" id="KW-0408">Iron</keyword>
<evidence type="ECO:0000313" key="11">
    <source>
        <dbReference type="EMBL" id="MPL68555.1"/>
    </source>
</evidence>
<gene>
    <name evidence="11" type="primary">fatA_2</name>
    <name evidence="11" type="ORF">SDC9_14283</name>
</gene>
<dbReference type="InterPro" id="IPR011662">
    <property type="entry name" value="Secretin/TonB_short_N"/>
</dbReference>
<dbReference type="PANTHER" id="PTHR32552:SF82">
    <property type="entry name" value="FCUA PROTEIN"/>
    <property type="match status" value="1"/>
</dbReference>
<dbReference type="Gene3D" id="2.170.130.10">
    <property type="entry name" value="TonB-dependent receptor, plug domain"/>
    <property type="match status" value="1"/>
</dbReference>
<organism evidence="11">
    <name type="scientific">bioreactor metagenome</name>
    <dbReference type="NCBI Taxonomy" id="1076179"/>
    <lineage>
        <taxon>unclassified sequences</taxon>
        <taxon>metagenomes</taxon>
        <taxon>ecological metagenomes</taxon>
    </lineage>
</organism>
<feature type="domain" description="Secretin/TonB short N-terminal" evidence="10">
    <location>
        <begin position="47"/>
        <end position="97"/>
    </location>
</feature>
<keyword evidence="3" id="KW-0813">Transport</keyword>
<keyword evidence="8" id="KW-0472">Membrane</keyword>
<evidence type="ECO:0000256" key="2">
    <source>
        <dbReference type="ARBA" id="ARBA00009810"/>
    </source>
</evidence>
<comment type="subcellular location">
    <subcellularLocation>
        <location evidence="1">Cell outer membrane</location>
        <topology evidence="1">Multi-pass membrane protein</topology>
    </subcellularLocation>
</comment>
<keyword evidence="9" id="KW-0998">Cell outer membrane</keyword>
<dbReference type="Gene3D" id="2.40.170.20">
    <property type="entry name" value="TonB-dependent receptor, beta-barrel domain"/>
    <property type="match status" value="1"/>
</dbReference>